<dbReference type="RefSeq" id="WP_114706444.1">
    <property type="nucleotide sequence ID" value="NZ_QDKL01000002.1"/>
</dbReference>
<dbReference type="PANTHER" id="PTHR34821">
    <property type="entry name" value="INNER MEMBRANE PROTEIN YDCZ"/>
    <property type="match status" value="1"/>
</dbReference>
<evidence type="ECO:0000256" key="1">
    <source>
        <dbReference type="SAM" id="Phobius"/>
    </source>
</evidence>
<evidence type="ECO:0008006" key="4">
    <source>
        <dbReference type="Google" id="ProtNLM"/>
    </source>
</evidence>
<reference evidence="3" key="1">
    <citation type="journal article" date="2019" name="Int. J. Syst. Evol. Microbiol.">
        <title>Halobacteriovorax valvorus sp. nov., a novel prokaryotic predator isolated from coastal seawater of China.</title>
        <authorList>
            <person name="Chen M.-X."/>
        </authorList>
    </citation>
    <scope>NUCLEOTIDE SEQUENCE [LARGE SCALE GENOMIC DNA]</scope>
    <source>
        <strain evidence="3">BL9</strain>
    </source>
</reference>
<dbReference type="Pfam" id="PF04657">
    <property type="entry name" value="DMT_YdcZ"/>
    <property type="match status" value="1"/>
</dbReference>
<protein>
    <recommendedName>
        <fullName evidence="4">EamA-like transporter family protein</fullName>
    </recommendedName>
</protein>
<organism evidence="2 3">
    <name type="scientific">Halobacteriovorax vibrionivorans</name>
    <dbReference type="NCBI Taxonomy" id="2152716"/>
    <lineage>
        <taxon>Bacteria</taxon>
        <taxon>Pseudomonadati</taxon>
        <taxon>Bdellovibrionota</taxon>
        <taxon>Bacteriovoracia</taxon>
        <taxon>Bacteriovoracales</taxon>
        <taxon>Halobacteriovoraceae</taxon>
        <taxon>Halobacteriovorax</taxon>
    </lineage>
</organism>
<sequence length="148" mass="16477">MTTNIYVLVPVLIGFIGILQGALNRVMTQDIGLTWMALLGNFVTLVVCIGFYFFAKANPEFFPDFVRLKEFQFKWWYVIPGIFGFLFVVGLPIGIYQIGAVKTTVGLIAAQMVTSVMWDLFIENIPMTVPKGLGVLMAIASVLLITLF</sequence>
<feature type="transmembrane region" description="Helical" evidence="1">
    <location>
        <begin position="35"/>
        <end position="55"/>
    </location>
</feature>
<feature type="transmembrane region" description="Helical" evidence="1">
    <location>
        <begin position="6"/>
        <end position="23"/>
    </location>
</feature>
<dbReference type="Proteomes" id="UP000443582">
    <property type="component" value="Unassembled WGS sequence"/>
</dbReference>
<keyword evidence="1" id="KW-0812">Transmembrane</keyword>
<dbReference type="PANTHER" id="PTHR34821:SF2">
    <property type="entry name" value="INNER MEMBRANE PROTEIN YDCZ"/>
    <property type="match status" value="1"/>
</dbReference>
<dbReference type="EMBL" id="QDKL01000002">
    <property type="protein sequence ID" value="RZF21377.1"/>
    <property type="molecule type" value="Genomic_DNA"/>
</dbReference>
<feature type="transmembrane region" description="Helical" evidence="1">
    <location>
        <begin position="75"/>
        <end position="96"/>
    </location>
</feature>
<keyword evidence="1" id="KW-1133">Transmembrane helix</keyword>
<gene>
    <name evidence="2" type="ORF">DAY19_06745</name>
</gene>
<evidence type="ECO:0000313" key="2">
    <source>
        <dbReference type="EMBL" id="RZF21377.1"/>
    </source>
</evidence>
<keyword evidence="1" id="KW-0472">Membrane</keyword>
<comment type="caution">
    <text evidence="2">The sequence shown here is derived from an EMBL/GenBank/DDBJ whole genome shotgun (WGS) entry which is preliminary data.</text>
</comment>
<evidence type="ECO:0000313" key="3">
    <source>
        <dbReference type="Proteomes" id="UP000443582"/>
    </source>
</evidence>
<proteinExistence type="predicted"/>
<feature type="transmembrane region" description="Helical" evidence="1">
    <location>
        <begin position="128"/>
        <end position="147"/>
    </location>
</feature>
<dbReference type="InterPro" id="IPR006750">
    <property type="entry name" value="YdcZ"/>
</dbReference>
<name>A0ABY0IEK1_9BACT</name>
<keyword evidence="3" id="KW-1185">Reference proteome</keyword>
<accession>A0ABY0IEK1</accession>